<reference evidence="2" key="2">
    <citation type="submission" date="2025-09" db="UniProtKB">
        <authorList>
            <consortium name="Ensembl"/>
        </authorList>
    </citation>
    <scope>IDENTIFICATION</scope>
</reference>
<dbReference type="GeneTree" id="ENSGT01150000286909"/>
<evidence type="ECO:0000313" key="2">
    <source>
        <dbReference type="Ensembl" id="ENSGMOP00000041261.1"/>
    </source>
</evidence>
<dbReference type="PANTHER" id="PTHR33332">
    <property type="entry name" value="REVERSE TRANSCRIPTASE DOMAIN-CONTAINING PROTEIN"/>
    <property type="match status" value="1"/>
</dbReference>
<keyword evidence="3" id="KW-1185">Reference proteome</keyword>
<dbReference type="Proteomes" id="UP000694546">
    <property type="component" value="Chromosome 4"/>
</dbReference>
<dbReference type="CDD" id="cd01650">
    <property type="entry name" value="RT_nLTR_like"/>
    <property type="match status" value="1"/>
</dbReference>
<organism evidence="2 3">
    <name type="scientific">Gadus morhua</name>
    <name type="common">Atlantic cod</name>
    <dbReference type="NCBI Taxonomy" id="8049"/>
    <lineage>
        <taxon>Eukaryota</taxon>
        <taxon>Metazoa</taxon>
        <taxon>Chordata</taxon>
        <taxon>Craniata</taxon>
        <taxon>Vertebrata</taxon>
        <taxon>Euteleostomi</taxon>
        <taxon>Actinopterygii</taxon>
        <taxon>Neopterygii</taxon>
        <taxon>Teleostei</taxon>
        <taxon>Neoteleostei</taxon>
        <taxon>Acanthomorphata</taxon>
        <taxon>Zeiogadaria</taxon>
        <taxon>Gadariae</taxon>
        <taxon>Gadiformes</taxon>
        <taxon>Gadoidei</taxon>
        <taxon>Gadidae</taxon>
        <taxon>Gadus</taxon>
    </lineage>
</organism>
<dbReference type="Ensembl" id="ENSGMOT00000038938.1">
    <property type="protein sequence ID" value="ENSGMOP00000041261.1"/>
    <property type="gene ID" value="ENSGMOG00000022581.1"/>
</dbReference>
<proteinExistence type="predicted"/>
<dbReference type="SUPFAM" id="SSF56672">
    <property type="entry name" value="DNA/RNA polymerases"/>
    <property type="match status" value="1"/>
</dbReference>
<sequence length="440" mass="49048">MFYHFMALMCRHMFHLSRHTHHRHHQLLPNSGTVPPPLKLPAVTPLLKKPGLDSDDPNNFRPISNLTFLSKLLKRAVATQLNQYLLSNINLYETFQSGFRTHHSTETALLKVTNDLLLSSDSGSFTILLLLLDLSAAFDTVNHSILLSCLQSIGITDSALSWFTFYLSERFQYISINNHKSHTIPVSHGVPQGSVLGPILFILYMLPLGHIIPRHGLQFHCYADDTKLYITTTAITPAILLSPTVSWTSKPGWTTTSSNSTAIKLKLSSSAQKKNIPTYQNFSLCIDGHSVTPSPLVSNLGIIMDPTLSFKSHINSVRSFFHLCNIARLRPTLSSSAAETLIHAFITCRLDYCNSILYGLPSTILQKLQYVQKTLLPDCLLTPLPENTLLPSSVNSLTSNKTTHQFQDSPHHLQNPKQLCTLVHNRSPSSPLPHSPPTLR</sequence>
<protein>
    <recommendedName>
        <fullName evidence="1">Reverse transcriptase domain-containing protein</fullName>
    </recommendedName>
</protein>
<reference evidence="2" key="1">
    <citation type="submission" date="2025-08" db="UniProtKB">
        <authorList>
            <consortium name="Ensembl"/>
        </authorList>
    </citation>
    <scope>IDENTIFICATION</scope>
</reference>
<dbReference type="InterPro" id="IPR000477">
    <property type="entry name" value="RT_dom"/>
</dbReference>
<name>A0A8C5B5M7_GADMO</name>
<dbReference type="OMA" id="HKSHTIP"/>
<feature type="domain" description="Reverse transcriptase" evidence="1">
    <location>
        <begin position="28"/>
        <end position="284"/>
    </location>
</feature>
<dbReference type="InterPro" id="IPR043502">
    <property type="entry name" value="DNA/RNA_pol_sf"/>
</dbReference>
<evidence type="ECO:0000313" key="3">
    <source>
        <dbReference type="Proteomes" id="UP000694546"/>
    </source>
</evidence>
<dbReference type="Pfam" id="PF00078">
    <property type="entry name" value="RVT_1"/>
    <property type="match status" value="1"/>
</dbReference>
<dbReference type="AlphaFoldDB" id="A0A8C5B5M7"/>
<accession>A0A8C5B5M7</accession>
<dbReference type="PROSITE" id="PS50878">
    <property type="entry name" value="RT_POL"/>
    <property type="match status" value="1"/>
</dbReference>
<evidence type="ECO:0000259" key="1">
    <source>
        <dbReference type="PROSITE" id="PS50878"/>
    </source>
</evidence>